<reference evidence="1" key="2">
    <citation type="journal article" date="2015" name="Fish Shellfish Immunol.">
        <title>Early steps in the European eel (Anguilla anguilla)-Vibrio vulnificus interaction in the gills: Role of the RtxA13 toxin.</title>
        <authorList>
            <person name="Callol A."/>
            <person name="Pajuelo D."/>
            <person name="Ebbesson L."/>
            <person name="Teles M."/>
            <person name="MacKenzie S."/>
            <person name="Amaro C."/>
        </authorList>
    </citation>
    <scope>NUCLEOTIDE SEQUENCE</scope>
</reference>
<protein>
    <submittedName>
        <fullName evidence="1">Uncharacterized protein</fullName>
    </submittedName>
</protein>
<evidence type="ECO:0000313" key="1">
    <source>
        <dbReference type="EMBL" id="JAH85330.1"/>
    </source>
</evidence>
<dbReference type="EMBL" id="GBXM01023247">
    <property type="protein sequence ID" value="JAH85330.1"/>
    <property type="molecule type" value="Transcribed_RNA"/>
</dbReference>
<proteinExistence type="predicted"/>
<accession>A0A0E9W6Y8</accession>
<dbReference type="AlphaFoldDB" id="A0A0E9W6Y8"/>
<organism evidence="1">
    <name type="scientific">Anguilla anguilla</name>
    <name type="common">European freshwater eel</name>
    <name type="synonym">Muraena anguilla</name>
    <dbReference type="NCBI Taxonomy" id="7936"/>
    <lineage>
        <taxon>Eukaryota</taxon>
        <taxon>Metazoa</taxon>
        <taxon>Chordata</taxon>
        <taxon>Craniata</taxon>
        <taxon>Vertebrata</taxon>
        <taxon>Euteleostomi</taxon>
        <taxon>Actinopterygii</taxon>
        <taxon>Neopterygii</taxon>
        <taxon>Teleostei</taxon>
        <taxon>Anguilliformes</taxon>
        <taxon>Anguillidae</taxon>
        <taxon>Anguilla</taxon>
    </lineage>
</organism>
<name>A0A0E9W6Y8_ANGAN</name>
<reference evidence="1" key="1">
    <citation type="submission" date="2014-11" db="EMBL/GenBank/DDBJ databases">
        <authorList>
            <person name="Amaro Gonzalez C."/>
        </authorList>
    </citation>
    <scope>NUCLEOTIDE SEQUENCE</scope>
</reference>
<sequence>MTLSAKIGPAHSALHPLKAKCSFNDRLLSCFGVNPINLECPSCFNDFGTGIVRQWCCQCMLGVLWLSADTLMMQLPVF</sequence>